<dbReference type="PANTHER" id="PTHR34501">
    <property type="entry name" value="PROTEIN YDDL-RELATED"/>
    <property type="match status" value="1"/>
</dbReference>
<reference evidence="3 4" key="1">
    <citation type="submission" date="2021-03" db="EMBL/GenBank/DDBJ databases">
        <title>Succinivibrio sp. nov. isolated from feces of cow.</title>
        <authorList>
            <person name="Choi J.-Y."/>
        </authorList>
    </citation>
    <scope>NUCLEOTIDE SEQUENCE [LARGE SCALE GENOMIC DNA]</scope>
    <source>
        <strain evidence="3 4">AGMB01872</strain>
    </source>
</reference>
<name>A0ABS7DG05_9GAMM</name>
<evidence type="ECO:0000256" key="2">
    <source>
        <dbReference type="SAM" id="SignalP"/>
    </source>
</evidence>
<dbReference type="InterPro" id="IPR001702">
    <property type="entry name" value="Porin_Gram-ve"/>
</dbReference>
<dbReference type="SUPFAM" id="SSF56935">
    <property type="entry name" value="Porins"/>
    <property type="match status" value="1"/>
</dbReference>
<proteinExistence type="predicted"/>
<feature type="signal peptide" evidence="2">
    <location>
        <begin position="1"/>
        <end position="19"/>
    </location>
</feature>
<dbReference type="InterPro" id="IPR050298">
    <property type="entry name" value="Gram-neg_bact_OMP"/>
</dbReference>
<dbReference type="PRINTS" id="PR00183">
    <property type="entry name" value="ECOLIPORIN"/>
</dbReference>
<evidence type="ECO:0000313" key="3">
    <source>
        <dbReference type="EMBL" id="MBW7569476.1"/>
    </source>
</evidence>
<dbReference type="Proteomes" id="UP000731465">
    <property type="component" value="Unassembled WGS sequence"/>
</dbReference>
<gene>
    <name evidence="3" type="ORF">J5V48_01020</name>
</gene>
<protein>
    <submittedName>
        <fullName evidence="3">Porin</fullName>
    </submittedName>
</protein>
<accession>A0ABS7DG05</accession>
<evidence type="ECO:0000256" key="1">
    <source>
        <dbReference type="ARBA" id="ARBA00022729"/>
    </source>
</evidence>
<feature type="chain" id="PRO_5047095028" evidence="2">
    <location>
        <begin position="20"/>
        <end position="364"/>
    </location>
</feature>
<dbReference type="InterPro" id="IPR001897">
    <property type="entry name" value="Porin_gammaproteobac"/>
</dbReference>
<dbReference type="PANTHER" id="PTHR34501:SF2">
    <property type="entry name" value="OUTER MEMBRANE PORIN F-RELATED"/>
    <property type="match status" value="1"/>
</dbReference>
<sequence length="364" mass="39362">MKKSLLALAVAFAATNASAVTVYDKDNTSFAVGGRVQSVAYNGAYETAGDHDAGLVNSARLNLSGNTKINDYVSVFAFSEWNMADGNKAATGDSINTRDQYVGADFGSFGKILAGKAFDALYAVQAATDVFEDTACIDNATAADRRTGMFRYEFDNNGFFASASFNTASNNALVAGKELEVEQGYAASAGYTFDNVVFGPLAFKGGFTYVEGQDDETDTYINNFKEFKGSAFSVTWGSLDSGLYLAALYNTHHKTSNDGRADVYGSNEHVKGYELVAGYTFDFGLNVLAGYEVRDSKIKNVNGVTPSKVVRRVPVLVNYQVAPSFNIWTEAEFDANSNSYANEDVHYSKEDRGTKFSVGARYTF</sequence>
<organism evidence="3 4">
    <name type="scientific">Succinivibrio faecicola</name>
    <dbReference type="NCBI Taxonomy" id="2820300"/>
    <lineage>
        <taxon>Bacteria</taxon>
        <taxon>Pseudomonadati</taxon>
        <taxon>Pseudomonadota</taxon>
        <taxon>Gammaproteobacteria</taxon>
        <taxon>Aeromonadales</taxon>
        <taxon>Succinivibrionaceae</taxon>
        <taxon>Succinivibrio</taxon>
    </lineage>
</organism>
<keyword evidence="4" id="KW-1185">Reference proteome</keyword>
<dbReference type="RefSeq" id="WP_219936029.1">
    <property type="nucleotide sequence ID" value="NZ_JAGFNY010000001.1"/>
</dbReference>
<comment type="caution">
    <text evidence="3">The sequence shown here is derived from an EMBL/GenBank/DDBJ whole genome shotgun (WGS) entry which is preliminary data.</text>
</comment>
<dbReference type="EMBL" id="JAGFNY010000001">
    <property type="protein sequence ID" value="MBW7569476.1"/>
    <property type="molecule type" value="Genomic_DNA"/>
</dbReference>
<evidence type="ECO:0000313" key="4">
    <source>
        <dbReference type="Proteomes" id="UP000731465"/>
    </source>
</evidence>
<dbReference type="Gene3D" id="2.40.160.10">
    <property type="entry name" value="Porin"/>
    <property type="match status" value="1"/>
</dbReference>
<keyword evidence="1 2" id="KW-0732">Signal</keyword>
<dbReference type="Pfam" id="PF00267">
    <property type="entry name" value="Porin_1"/>
    <property type="match status" value="1"/>
</dbReference>
<dbReference type="InterPro" id="IPR023614">
    <property type="entry name" value="Porin_dom_sf"/>
</dbReference>